<dbReference type="PROSITE" id="PS51669">
    <property type="entry name" value="4FE4S_MOW_BIS_MGD"/>
    <property type="match status" value="1"/>
</dbReference>
<dbReference type="InterPro" id="IPR006656">
    <property type="entry name" value="Mopterin_OxRdtase"/>
</dbReference>
<dbReference type="Gene3D" id="2.20.25.90">
    <property type="entry name" value="ADC-like domains"/>
    <property type="match status" value="1"/>
</dbReference>
<dbReference type="SMART" id="SM00926">
    <property type="entry name" value="Molybdop_Fe4S4"/>
    <property type="match status" value="1"/>
</dbReference>
<dbReference type="PANTHER" id="PTHR43742">
    <property type="entry name" value="TRIMETHYLAMINE-N-OXIDE REDUCTASE"/>
    <property type="match status" value="1"/>
</dbReference>
<comment type="similarity">
    <text evidence="2">Belongs to the prokaryotic molybdopterin-containing oxidoreductase family.</text>
</comment>
<proteinExistence type="inferred from homology"/>
<dbReference type="GO" id="GO:0051536">
    <property type="term" value="F:iron-sulfur cluster binding"/>
    <property type="evidence" value="ECO:0007669"/>
    <property type="project" value="UniProtKB-KW"/>
</dbReference>
<dbReference type="Gene3D" id="3.40.228.10">
    <property type="entry name" value="Dimethylsulfoxide Reductase, domain 2"/>
    <property type="match status" value="1"/>
</dbReference>
<evidence type="ECO:0000256" key="4">
    <source>
        <dbReference type="ARBA" id="ARBA00022723"/>
    </source>
</evidence>
<evidence type="ECO:0000256" key="2">
    <source>
        <dbReference type="ARBA" id="ARBA00010312"/>
    </source>
</evidence>
<comment type="caution">
    <text evidence="9">The sequence shown here is derived from an EMBL/GenBank/DDBJ whole genome shotgun (WGS) entry which is preliminary data.</text>
</comment>
<evidence type="ECO:0000256" key="1">
    <source>
        <dbReference type="ARBA" id="ARBA00001942"/>
    </source>
</evidence>
<dbReference type="InterPro" id="IPR006963">
    <property type="entry name" value="Mopterin_OxRdtase_4Fe-4S_dom"/>
</dbReference>
<organism evidence="9 10">
    <name type="scientific">Dictyobacter arantiisoli</name>
    <dbReference type="NCBI Taxonomy" id="2014874"/>
    <lineage>
        <taxon>Bacteria</taxon>
        <taxon>Bacillati</taxon>
        <taxon>Chloroflexota</taxon>
        <taxon>Ktedonobacteria</taxon>
        <taxon>Ktedonobacterales</taxon>
        <taxon>Dictyobacteraceae</taxon>
        <taxon>Dictyobacter</taxon>
    </lineage>
</organism>
<dbReference type="SUPFAM" id="SSF53706">
    <property type="entry name" value="Formate dehydrogenase/DMSO reductase, domains 1-3"/>
    <property type="match status" value="1"/>
</dbReference>
<reference evidence="9 10" key="1">
    <citation type="submission" date="2019-01" db="EMBL/GenBank/DDBJ databases">
        <title>Draft genome sequence of Dictyobacter sp. Uno17.</title>
        <authorList>
            <person name="Wang C.M."/>
            <person name="Zheng Y."/>
            <person name="Sakai Y."/>
            <person name="Abe K."/>
            <person name="Yokota A."/>
            <person name="Yabe S."/>
        </authorList>
    </citation>
    <scope>NUCLEOTIDE SEQUENCE [LARGE SCALE GENOMIC DNA]</scope>
    <source>
        <strain evidence="9 10">Uno17</strain>
    </source>
</reference>
<dbReference type="GO" id="GO:0046872">
    <property type="term" value="F:metal ion binding"/>
    <property type="evidence" value="ECO:0007669"/>
    <property type="project" value="UniProtKB-KW"/>
</dbReference>
<keyword evidence="3" id="KW-0500">Molybdenum</keyword>
<gene>
    <name evidence="9" type="ORF">KDI_24140</name>
</gene>
<feature type="domain" description="4Fe-4S Mo/W bis-MGD-type" evidence="8">
    <location>
        <begin position="15"/>
        <end position="73"/>
    </location>
</feature>
<dbReference type="PANTHER" id="PTHR43742:SF6">
    <property type="entry name" value="OXIDOREDUCTASE YYAE-RELATED"/>
    <property type="match status" value="1"/>
</dbReference>
<evidence type="ECO:0000313" key="10">
    <source>
        <dbReference type="Proteomes" id="UP000322530"/>
    </source>
</evidence>
<evidence type="ECO:0000313" key="9">
    <source>
        <dbReference type="EMBL" id="GCF08850.1"/>
    </source>
</evidence>
<dbReference type="Pfam" id="PF01568">
    <property type="entry name" value="Molydop_binding"/>
    <property type="match status" value="1"/>
</dbReference>
<evidence type="ECO:0000256" key="7">
    <source>
        <dbReference type="ARBA" id="ARBA00023014"/>
    </source>
</evidence>
<dbReference type="OrthoDB" id="9805142at2"/>
<dbReference type="Gene3D" id="2.40.40.20">
    <property type="match status" value="1"/>
</dbReference>
<dbReference type="Pfam" id="PF04879">
    <property type="entry name" value="Molybdop_Fe4S4"/>
    <property type="match status" value="1"/>
</dbReference>
<name>A0A5A5TBI4_9CHLR</name>
<dbReference type="AlphaFoldDB" id="A0A5A5TBI4"/>
<keyword evidence="6" id="KW-0408">Iron</keyword>
<dbReference type="CDD" id="cd02786">
    <property type="entry name" value="MopB_CT_3"/>
    <property type="match status" value="1"/>
</dbReference>
<dbReference type="InterPro" id="IPR050612">
    <property type="entry name" value="Prok_Mopterin_Oxidored"/>
</dbReference>
<sequence>MSLNTPIRQEKGRDLRVVYGACPHDCPDNCALETQVDENGRAVSVRGRSNHPVTRGWLCAKVNRYLERVYHPERLLYPLRRTGPKGSGQFIRISWDEALAEIAERWQSISTLYGAEGILPYSYAGTLGLVQGAVTDSRFWNRLGASQLIRSICGFAAEEAVSLTIGGRLAPAPEDLVHSKLILIWGSNPASTAPHVMPFLREAQRNGSRVIVIDPIRTLTARSANQHIQPLPGSDAALALSMMYVMVSEGLHDAAWISEHTVGWEQLLPRIMQYPPERVARITGLAVETIEALAREYATTRPAVLRLSDGINRHTNGGQTVRTLACLPAIAGHYGHVGDGLMYSTSDWLRWDKQAVSHSQDAACPTGTRSLNMNRLGSLLMGEADPAIRSLYVYNANPVASAPNAGKVVEGLLREDLFTVVHDLFETDTARYADIILPATSQLEQVDLHKPYGHLSLQYNAPAIAPLGEARSNWDVMRALSAAMHFDEPWLQSDAEEVIREIFAASATTQSTLDGLSVDRLQAEGSLPLSIPAEARVPFAEGIFGTPSGKAELFSETAAAKGYDPLPGWVPEVEARPEPTRPALKDEPLPLLCPAAHHFISSTFANQQTLISKERTPTLRIHPEDAQVRGIRCGQLVRVSNERGWCRLVADISEDVRPGVLATTTVWWPKFSPDQRNVNWTTSDRLADFNGGSTFYTNLVTVSSEDVDASASEQQVGVFVAEA</sequence>
<keyword evidence="4" id="KW-0479">Metal-binding</keyword>
<keyword evidence="7" id="KW-0411">Iron-sulfur</keyword>
<dbReference type="GO" id="GO:0043546">
    <property type="term" value="F:molybdopterin cofactor binding"/>
    <property type="evidence" value="ECO:0007669"/>
    <property type="project" value="InterPro"/>
</dbReference>
<evidence type="ECO:0000256" key="5">
    <source>
        <dbReference type="ARBA" id="ARBA00023002"/>
    </source>
</evidence>
<dbReference type="Gene3D" id="3.40.50.740">
    <property type="match status" value="1"/>
</dbReference>
<keyword evidence="5" id="KW-0560">Oxidoreductase</keyword>
<accession>A0A5A5TBI4</accession>
<dbReference type="InterPro" id="IPR006657">
    <property type="entry name" value="MoPterin_dinucl-bd_dom"/>
</dbReference>
<dbReference type="Proteomes" id="UP000322530">
    <property type="component" value="Unassembled WGS sequence"/>
</dbReference>
<dbReference type="InterPro" id="IPR006655">
    <property type="entry name" value="Mopterin_OxRdtase_prok_CS"/>
</dbReference>
<dbReference type="PROSITE" id="PS00490">
    <property type="entry name" value="MOLYBDOPTERIN_PROK_2"/>
    <property type="match status" value="1"/>
</dbReference>
<dbReference type="CDD" id="cd02766">
    <property type="entry name" value="MopB_3"/>
    <property type="match status" value="1"/>
</dbReference>
<keyword evidence="10" id="KW-1185">Reference proteome</keyword>
<dbReference type="EMBL" id="BIXY01000031">
    <property type="protein sequence ID" value="GCF08850.1"/>
    <property type="molecule type" value="Genomic_DNA"/>
</dbReference>
<dbReference type="RefSeq" id="WP_149401821.1">
    <property type="nucleotide sequence ID" value="NZ_BIXY01000031.1"/>
</dbReference>
<dbReference type="InterPro" id="IPR009010">
    <property type="entry name" value="Asp_de-COase-like_dom_sf"/>
</dbReference>
<dbReference type="Pfam" id="PF00384">
    <property type="entry name" value="Molybdopterin"/>
    <property type="match status" value="1"/>
</dbReference>
<evidence type="ECO:0000259" key="8">
    <source>
        <dbReference type="PROSITE" id="PS51669"/>
    </source>
</evidence>
<dbReference type="InterPro" id="IPR037920">
    <property type="entry name" value="YoaE_C"/>
</dbReference>
<evidence type="ECO:0000256" key="3">
    <source>
        <dbReference type="ARBA" id="ARBA00022505"/>
    </source>
</evidence>
<protein>
    <submittedName>
        <fullName evidence="9">Molybdopterin oxidoreductase</fullName>
    </submittedName>
</protein>
<dbReference type="GO" id="GO:0016491">
    <property type="term" value="F:oxidoreductase activity"/>
    <property type="evidence" value="ECO:0007669"/>
    <property type="project" value="UniProtKB-KW"/>
</dbReference>
<evidence type="ECO:0000256" key="6">
    <source>
        <dbReference type="ARBA" id="ARBA00023004"/>
    </source>
</evidence>
<dbReference type="Gene3D" id="3.30.2070.10">
    <property type="entry name" value="Formate dehydrogenase/DMSO reductase"/>
    <property type="match status" value="1"/>
</dbReference>
<comment type="cofactor">
    <cofactor evidence="1">
        <name>Mo-bis(molybdopterin guanine dinucleotide)</name>
        <dbReference type="ChEBI" id="CHEBI:60539"/>
    </cofactor>
</comment>
<dbReference type="SUPFAM" id="SSF50692">
    <property type="entry name" value="ADC-like"/>
    <property type="match status" value="1"/>
</dbReference>